<protein>
    <submittedName>
        <fullName evidence="1">Uncharacterized protein</fullName>
    </submittedName>
</protein>
<dbReference type="KEGG" id="rsn:RSPO_c00337"/>
<dbReference type="AlphaFoldDB" id="F6G6U6"/>
<proteinExistence type="predicted"/>
<reference evidence="1 2" key="1">
    <citation type="journal article" date="2011" name="J. Bacteriol.">
        <title>Complete genome sequence of the plant pathogen Ralstonia solanacearum strain Po82.</title>
        <authorList>
            <person name="Xu J."/>
            <person name="Zheng H.J."/>
            <person name="Liu L."/>
            <person name="Pan Z.C."/>
            <person name="Prior P."/>
            <person name="Tang B."/>
            <person name="Xu J.S."/>
            <person name="Zhang H."/>
            <person name="Tian Q."/>
            <person name="Zhang L.Q."/>
            <person name="Feng J."/>
        </authorList>
    </citation>
    <scope>NUCLEOTIDE SEQUENCE [LARGE SCALE GENOMIC DNA]</scope>
    <source>
        <strain evidence="1 2">Po82</strain>
    </source>
</reference>
<evidence type="ECO:0000313" key="2">
    <source>
        <dbReference type="Proteomes" id="UP000007953"/>
    </source>
</evidence>
<name>F6G6U6_RALS8</name>
<gene>
    <name evidence="1" type="ordered locus">RSPO_c00337</name>
</gene>
<dbReference type="Proteomes" id="UP000007953">
    <property type="component" value="Chromosome"/>
</dbReference>
<dbReference type="HOGENOM" id="CLU_2261489_0_0_4"/>
<sequence>MHLAHVAGGSRPANRIRARLDIDSRIVEIEAGCRFSADMHLPMCAAVSERVAPGRVPTRPLPPGVPTRARNVCAPARHGLRLWLHLRDARAALTQGRKIKQTK</sequence>
<organism evidence="1 2">
    <name type="scientific">Ralstonia solanacearum (strain Po82)</name>
    <dbReference type="NCBI Taxonomy" id="1031711"/>
    <lineage>
        <taxon>Bacteria</taxon>
        <taxon>Pseudomonadati</taxon>
        <taxon>Pseudomonadota</taxon>
        <taxon>Betaproteobacteria</taxon>
        <taxon>Burkholderiales</taxon>
        <taxon>Burkholderiaceae</taxon>
        <taxon>Ralstonia</taxon>
        <taxon>Ralstonia solanacearum species complex</taxon>
    </lineage>
</organism>
<accession>F6G6U6</accession>
<evidence type="ECO:0000313" key="1">
    <source>
        <dbReference type="EMBL" id="AEG67641.1"/>
    </source>
</evidence>
<dbReference type="EMBL" id="CP002819">
    <property type="protein sequence ID" value="AEG67641.1"/>
    <property type="molecule type" value="Genomic_DNA"/>
</dbReference>